<comment type="caution">
    <text evidence="2">The sequence shown here is derived from an EMBL/GenBank/DDBJ whole genome shotgun (WGS) entry which is preliminary data.</text>
</comment>
<dbReference type="AlphaFoldDB" id="A0A2W6I197"/>
<name>A0A2W6I197_STEMA</name>
<reference evidence="2 3" key="1">
    <citation type="submission" date="2016-05" db="EMBL/GenBank/DDBJ databases">
        <authorList>
            <person name="Lavstsen T."/>
            <person name="Jespersen J.S."/>
        </authorList>
    </citation>
    <scope>NUCLEOTIDE SEQUENCE [LARGE SCALE GENOMIC DNA]</scope>
    <source>
        <strain evidence="2 3">SM-5815</strain>
    </source>
</reference>
<dbReference type="EMBL" id="LXXM01000226">
    <property type="protein sequence ID" value="PZS87676.1"/>
    <property type="molecule type" value="Genomic_DNA"/>
</dbReference>
<evidence type="ECO:0000256" key="1">
    <source>
        <dbReference type="SAM" id="MobiDB-lite"/>
    </source>
</evidence>
<feature type="region of interest" description="Disordered" evidence="1">
    <location>
        <begin position="1"/>
        <end position="34"/>
    </location>
</feature>
<organism evidence="2 3">
    <name type="scientific">Stenotrophomonas maltophilia</name>
    <name type="common">Pseudomonas maltophilia</name>
    <name type="synonym">Xanthomonas maltophilia</name>
    <dbReference type="NCBI Taxonomy" id="40324"/>
    <lineage>
        <taxon>Bacteria</taxon>
        <taxon>Pseudomonadati</taxon>
        <taxon>Pseudomonadota</taxon>
        <taxon>Gammaproteobacteria</taxon>
        <taxon>Lysobacterales</taxon>
        <taxon>Lysobacteraceae</taxon>
        <taxon>Stenotrophomonas</taxon>
        <taxon>Stenotrophomonas maltophilia group</taxon>
    </lineage>
</organism>
<dbReference type="Proteomes" id="UP000249614">
    <property type="component" value="Unassembled WGS sequence"/>
</dbReference>
<proteinExistence type="predicted"/>
<gene>
    <name evidence="2" type="ORF">A7X83_01660</name>
</gene>
<protein>
    <submittedName>
        <fullName evidence="2">Uncharacterized protein</fullName>
    </submittedName>
</protein>
<sequence length="80" mass="9069">MTQLGGFIPSRSAHNERTAMTPRRTGPQAKPKSEKFVPTMVKMEPKLRADLERLADENNMTLSAYLRRLAEQHVQYAQAA</sequence>
<evidence type="ECO:0000313" key="2">
    <source>
        <dbReference type="EMBL" id="PZS87676.1"/>
    </source>
</evidence>
<evidence type="ECO:0000313" key="3">
    <source>
        <dbReference type="Proteomes" id="UP000249614"/>
    </source>
</evidence>
<accession>A0A2W6I197</accession>